<dbReference type="Gene3D" id="3.20.20.70">
    <property type="entry name" value="Aldolase class I"/>
    <property type="match status" value="1"/>
</dbReference>
<keyword evidence="3" id="KW-0489">Methyltransferase</keyword>
<dbReference type="Gene3D" id="1.10.155.10">
    <property type="entry name" value="Chemotaxis receptor methyltransferase CheR, N-terminal domain"/>
    <property type="match status" value="1"/>
</dbReference>
<dbReference type="InterPro" id="IPR001789">
    <property type="entry name" value="Sig_transdc_resp-reg_receiver"/>
</dbReference>
<dbReference type="GO" id="GO:0008983">
    <property type="term" value="F:protein-glutamate O-methyltransferase activity"/>
    <property type="evidence" value="ECO:0007669"/>
    <property type="project" value="UniProtKB-EC"/>
</dbReference>
<feature type="region of interest" description="Disordered" evidence="7">
    <location>
        <begin position="1"/>
        <end position="74"/>
    </location>
</feature>
<dbReference type="SUPFAM" id="SSF47757">
    <property type="entry name" value="Chemotaxis receptor methyltransferase CheR, N-terminal domain"/>
    <property type="match status" value="1"/>
</dbReference>
<dbReference type="InterPro" id="IPR011006">
    <property type="entry name" value="CheY-like_superfamily"/>
</dbReference>
<dbReference type="GO" id="GO:0032259">
    <property type="term" value="P:methylation"/>
    <property type="evidence" value="ECO:0007669"/>
    <property type="project" value="UniProtKB-KW"/>
</dbReference>
<dbReference type="Pfam" id="PF01739">
    <property type="entry name" value="CheR"/>
    <property type="match status" value="1"/>
</dbReference>
<dbReference type="Pfam" id="PF03705">
    <property type="entry name" value="CheR_N"/>
    <property type="match status" value="1"/>
</dbReference>
<gene>
    <name evidence="10" type="ORF">A4X03_0g9426</name>
</gene>
<sequence length="435" mass="49441">RVAQAPGAGVLADRPAGAGPARERLRRRGGSALRVRQRPRHRGPGSLPGALPRRAVPALRRGAGDAPPERGDRPVTSAISQEEFVKFREFFYRKTGIHFDDGKRYFVDKRLLERIAATGVENFRNYFMNLRFQADEELQTLVNLMTVNETYFFREEYQLKCLVTHVLPEVVRRKNDGSPIRIWSMPSSSGEEPYSIAMYLLEYWKGIADWDVELVASDIDTAILERARRSVYSPRSVHNLPARLLEKYFRPRADGDYQLVDELRQSVEFTRVNLMSPADVKHYREFDVIFCRNLLIYFDDLSRRQAADTFFDALNPGGMICLGHSESMSRISSLFNAGYRVDEAINGIEALEKCLQAPYDLYLVDVNMPLQDGFSFLRQLRAQPIAQAPAVMISTEAAEHDRQQAWEAGANYYLTKPIKPDALLRLASLLTGGSI</sequence>
<proteinExistence type="predicted"/>
<dbReference type="PANTHER" id="PTHR24422:SF10">
    <property type="entry name" value="CHEMOTAXIS PROTEIN METHYLTRANSFERASE 2"/>
    <property type="match status" value="1"/>
</dbReference>
<evidence type="ECO:0000313" key="11">
    <source>
        <dbReference type="Proteomes" id="UP000077671"/>
    </source>
</evidence>
<comment type="caution">
    <text evidence="10">The sequence shown here is derived from an EMBL/GenBank/DDBJ whole genome shotgun (WGS) entry which is preliminary data.</text>
</comment>
<feature type="non-terminal residue" evidence="10">
    <location>
        <position position="435"/>
    </location>
</feature>
<evidence type="ECO:0000256" key="1">
    <source>
        <dbReference type="ARBA" id="ARBA00001541"/>
    </source>
</evidence>
<evidence type="ECO:0000256" key="4">
    <source>
        <dbReference type="ARBA" id="ARBA00022679"/>
    </source>
</evidence>
<dbReference type="SMART" id="SM00138">
    <property type="entry name" value="MeTrc"/>
    <property type="match status" value="1"/>
</dbReference>
<dbReference type="SUPFAM" id="SSF52172">
    <property type="entry name" value="CheY-like"/>
    <property type="match status" value="1"/>
</dbReference>
<dbReference type="PANTHER" id="PTHR24422">
    <property type="entry name" value="CHEMOTAXIS PROTEIN METHYLTRANSFERASE"/>
    <property type="match status" value="1"/>
</dbReference>
<keyword evidence="6" id="KW-0597">Phosphoprotein</keyword>
<keyword evidence="4" id="KW-0808">Transferase</keyword>
<comment type="catalytic activity">
    <reaction evidence="1">
        <text>L-glutamyl-[protein] + S-adenosyl-L-methionine = [protein]-L-glutamate 5-O-methyl ester + S-adenosyl-L-homocysteine</text>
        <dbReference type="Rhea" id="RHEA:24452"/>
        <dbReference type="Rhea" id="RHEA-COMP:10208"/>
        <dbReference type="Rhea" id="RHEA-COMP:10311"/>
        <dbReference type="ChEBI" id="CHEBI:29973"/>
        <dbReference type="ChEBI" id="CHEBI:57856"/>
        <dbReference type="ChEBI" id="CHEBI:59789"/>
        <dbReference type="ChEBI" id="CHEBI:82795"/>
        <dbReference type="EC" id="2.1.1.80"/>
    </reaction>
</comment>
<accession>A0A8T8SB59</accession>
<protein>
    <recommendedName>
        <fullName evidence="2">protein-glutamate O-methyltransferase</fullName>
        <ecNumber evidence="2">2.1.1.80</ecNumber>
    </recommendedName>
</protein>
<feature type="modified residue" description="4-aspartylphosphate" evidence="6">
    <location>
        <position position="365"/>
    </location>
</feature>
<dbReference type="Gene3D" id="3.40.50.150">
    <property type="entry name" value="Vaccinia Virus protein VP39"/>
    <property type="match status" value="1"/>
</dbReference>
<keyword evidence="5" id="KW-0949">S-adenosyl-L-methionine</keyword>
<evidence type="ECO:0000259" key="8">
    <source>
        <dbReference type="PROSITE" id="PS50110"/>
    </source>
</evidence>
<evidence type="ECO:0000259" key="9">
    <source>
        <dbReference type="PROSITE" id="PS50123"/>
    </source>
</evidence>
<feature type="non-terminal residue" evidence="10">
    <location>
        <position position="1"/>
    </location>
</feature>
<dbReference type="InterPro" id="IPR022641">
    <property type="entry name" value="CheR_N"/>
</dbReference>
<evidence type="ECO:0000313" key="10">
    <source>
        <dbReference type="EMBL" id="KAE8236464.1"/>
    </source>
</evidence>
<dbReference type="AlphaFoldDB" id="A0A8T8SB59"/>
<reference evidence="10" key="1">
    <citation type="submission" date="2016-04" db="EMBL/GenBank/DDBJ databases">
        <authorList>
            <person name="Nguyen H.D."/>
            <person name="Kesanakurti P."/>
            <person name="Cullis J."/>
            <person name="Levesque C.A."/>
            <person name="Hambleton S."/>
        </authorList>
    </citation>
    <scope>NUCLEOTIDE SEQUENCE</scope>
    <source>
        <strain evidence="10">DAOMC 238032</strain>
    </source>
</reference>
<dbReference type="PRINTS" id="PR00996">
    <property type="entry name" value="CHERMTFRASE"/>
</dbReference>
<dbReference type="InterPro" id="IPR036804">
    <property type="entry name" value="CheR_N_sf"/>
</dbReference>
<evidence type="ECO:0000256" key="2">
    <source>
        <dbReference type="ARBA" id="ARBA00012534"/>
    </source>
</evidence>
<evidence type="ECO:0000256" key="3">
    <source>
        <dbReference type="ARBA" id="ARBA00022603"/>
    </source>
</evidence>
<dbReference type="GO" id="GO:0000160">
    <property type="term" value="P:phosphorelay signal transduction system"/>
    <property type="evidence" value="ECO:0007669"/>
    <property type="project" value="InterPro"/>
</dbReference>
<dbReference type="InterPro" id="IPR029063">
    <property type="entry name" value="SAM-dependent_MTases_sf"/>
</dbReference>
<evidence type="ECO:0000256" key="6">
    <source>
        <dbReference type="PROSITE-ProRule" id="PRU00169"/>
    </source>
</evidence>
<dbReference type="SMART" id="SM00448">
    <property type="entry name" value="REC"/>
    <property type="match status" value="1"/>
</dbReference>
<evidence type="ECO:0000256" key="7">
    <source>
        <dbReference type="SAM" id="MobiDB-lite"/>
    </source>
</evidence>
<dbReference type="EC" id="2.1.1.80" evidence="2"/>
<reference evidence="10" key="2">
    <citation type="journal article" date="2019" name="IMA Fungus">
        <title>Genome sequencing and comparison of five Tilletia species to identify candidate genes for the detection of regulated species infecting wheat.</title>
        <authorList>
            <person name="Nguyen H.D.T."/>
            <person name="Sultana T."/>
            <person name="Kesanakurti P."/>
            <person name="Hambleton S."/>
        </authorList>
    </citation>
    <scope>NUCLEOTIDE SEQUENCE</scope>
    <source>
        <strain evidence="10">DAOMC 238032</strain>
    </source>
</reference>
<dbReference type="InterPro" id="IPR013785">
    <property type="entry name" value="Aldolase_TIM"/>
</dbReference>
<dbReference type="PROSITE" id="PS50110">
    <property type="entry name" value="RESPONSE_REGULATORY"/>
    <property type="match status" value="1"/>
</dbReference>
<dbReference type="PROSITE" id="PS50123">
    <property type="entry name" value="CHER"/>
    <property type="match status" value="1"/>
</dbReference>
<feature type="compositionally biased region" description="Basic residues" evidence="7">
    <location>
        <begin position="24"/>
        <end position="43"/>
    </location>
</feature>
<name>A0A8T8SB59_9BASI</name>
<feature type="domain" description="CheR-type methyltransferase" evidence="9">
    <location>
        <begin position="78"/>
        <end position="336"/>
    </location>
</feature>
<dbReference type="SUPFAM" id="SSF53335">
    <property type="entry name" value="S-adenosyl-L-methionine-dependent methyltransferases"/>
    <property type="match status" value="1"/>
</dbReference>
<dbReference type="Proteomes" id="UP000077671">
    <property type="component" value="Unassembled WGS sequence"/>
</dbReference>
<feature type="domain" description="Response regulatory" evidence="8">
    <location>
        <begin position="317"/>
        <end position="431"/>
    </location>
</feature>
<feature type="compositionally biased region" description="Low complexity" evidence="7">
    <location>
        <begin position="47"/>
        <end position="61"/>
    </location>
</feature>
<organism evidence="10 11">
    <name type="scientific">Tilletia caries</name>
    <name type="common">wheat bunt fungus</name>
    <dbReference type="NCBI Taxonomy" id="13290"/>
    <lineage>
        <taxon>Eukaryota</taxon>
        <taxon>Fungi</taxon>
        <taxon>Dikarya</taxon>
        <taxon>Basidiomycota</taxon>
        <taxon>Ustilaginomycotina</taxon>
        <taxon>Exobasidiomycetes</taxon>
        <taxon>Tilletiales</taxon>
        <taxon>Tilletiaceae</taxon>
        <taxon>Tilletia</taxon>
    </lineage>
</organism>
<dbReference type="InterPro" id="IPR000780">
    <property type="entry name" value="CheR_MeTrfase"/>
</dbReference>
<dbReference type="EMBL" id="LWDD02003743">
    <property type="protein sequence ID" value="KAE8236464.1"/>
    <property type="molecule type" value="Genomic_DNA"/>
</dbReference>
<evidence type="ECO:0000256" key="5">
    <source>
        <dbReference type="ARBA" id="ARBA00022691"/>
    </source>
</evidence>
<dbReference type="InterPro" id="IPR022642">
    <property type="entry name" value="CheR_C"/>
</dbReference>
<dbReference type="InterPro" id="IPR050903">
    <property type="entry name" value="Bact_Chemotaxis_MeTrfase"/>
</dbReference>